<dbReference type="Proteomes" id="UP000651668">
    <property type="component" value="Unassembled WGS sequence"/>
</dbReference>
<dbReference type="InterPro" id="IPR030395">
    <property type="entry name" value="GP_PDE_dom"/>
</dbReference>
<dbReference type="PANTHER" id="PTHR46211:SF14">
    <property type="entry name" value="GLYCEROPHOSPHODIESTER PHOSPHODIESTERASE"/>
    <property type="match status" value="1"/>
</dbReference>
<name>A0A916U6C6_9SPHI</name>
<gene>
    <name evidence="3" type="primary">glpQ</name>
    <name evidence="3" type="ORF">GCM10011387_13100</name>
</gene>
<organism evidence="3 4">
    <name type="scientific">Pedobacter quisquiliarum</name>
    <dbReference type="NCBI Taxonomy" id="1834438"/>
    <lineage>
        <taxon>Bacteria</taxon>
        <taxon>Pseudomonadati</taxon>
        <taxon>Bacteroidota</taxon>
        <taxon>Sphingobacteriia</taxon>
        <taxon>Sphingobacteriales</taxon>
        <taxon>Sphingobacteriaceae</taxon>
        <taxon>Pedobacter</taxon>
    </lineage>
</organism>
<dbReference type="PROSITE" id="PS51704">
    <property type="entry name" value="GP_PDE"/>
    <property type="match status" value="1"/>
</dbReference>
<dbReference type="EMBL" id="BMIL01000004">
    <property type="protein sequence ID" value="GGC60865.1"/>
    <property type="molecule type" value="Genomic_DNA"/>
</dbReference>
<accession>A0A916U6C6</accession>
<dbReference type="Gene3D" id="3.20.20.190">
    <property type="entry name" value="Phosphatidylinositol (PI) phosphodiesterase"/>
    <property type="match status" value="1"/>
</dbReference>
<evidence type="ECO:0000259" key="2">
    <source>
        <dbReference type="PROSITE" id="PS51704"/>
    </source>
</evidence>
<evidence type="ECO:0000313" key="3">
    <source>
        <dbReference type="EMBL" id="GGC60865.1"/>
    </source>
</evidence>
<feature type="domain" description="GP-PDE" evidence="2">
    <location>
        <begin position="22"/>
        <end position="291"/>
    </location>
</feature>
<dbReference type="SUPFAM" id="SSF51695">
    <property type="entry name" value="PLC-like phosphodiesterases"/>
    <property type="match status" value="1"/>
</dbReference>
<dbReference type="InterPro" id="IPR017946">
    <property type="entry name" value="PLC-like_Pdiesterase_TIM-brl"/>
</dbReference>
<dbReference type="GO" id="GO:0006629">
    <property type="term" value="P:lipid metabolic process"/>
    <property type="evidence" value="ECO:0007669"/>
    <property type="project" value="InterPro"/>
</dbReference>
<keyword evidence="4" id="KW-1185">Reference proteome</keyword>
<reference evidence="3" key="2">
    <citation type="submission" date="2020-09" db="EMBL/GenBank/DDBJ databases">
        <authorList>
            <person name="Sun Q."/>
            <person name="Zhou Y."/>
        </authorList>
    </citation>
    <scope>NUCLEOTIDE SEQUENCE</scope>
    <source>
        <strain evidence="3">CGMCC 1.15343</strain>
    </source>
</reference>
<dbReference type="GO" id="GO:0008081">
    <property type="term" value="F:phosphoric diester hydrolase activity"/>
    <property type="evidence" value="ECO:0007669"/>
    <property type="project" value="InterPro"/>
</dbReference>
<reference evidence="3" key="1">
    <citation type="journal article" date="2014" name="Int. J. Syst. Evol. Microbiol.">
        <title>Complete genome sequence of Corynebacterium casei LMG S-19264T (=DSM 44701T), isolated from a smear-ripened cheese.</title>
        <authorList>
            <consortium name="US DOE Joint Genome Institute (JGI-PGF)"/>
            <person name="Walter F."/>
            <person name="Albersmeier A."/>
            <person name="Kalinowski J."/>
            <person name="Ruckert C."/>
        </authorList>
    </citation>
    <scope>NUCLEOTIDE SEQUENCE</scope>
    <source>
        <strain evidence="3">CGMCC 1.15343</strain>
    </source>
</reference>
<evidence type="ECO:0000313" key="4">
    <source>
        <dbReference type="Proteomes" id="UP000651668"/>
    </source>
</evidence>
<dbReference type="AlphaFoldDB" id="A0A916U6C6"/>
<dbReference type="PANTHER" id="PTHR46211">
    <property type="entry name" value="GLYCEROPHOSPHORYL DIESTER PHOSPHODIESTERASE"/>
    <property type="match status" value="1"/>
</dbReference>
<protein>
    <submittedName>
        <fullName evidence="3">Glycerophosphoryl diester phosphodiesterase</fullName>
    </submittedName>
</protein>
<dbReference type="RefSeq" id="WP_188626074.1">
    <property type="nucleotide sequence ID" value="NZ_BMIL01000004.1"/>
</dbReference>
<feature type="signal peptide" evidence="1">
    <location>
        <begin position="1"/>
        <end position="19"/>
    </location>
</feature>
<feature type="chain" id="PRO_5037479640" evidence="1">
    <location>
        <begin position="20"/>
        <end position="296"/>
    </location>
</feature>
<dbReference type="Pfam" id="PF03009">
    <property type="entry name" value="GDPD"/>
    <property type="match status" value="1"/>
</dbReference>
<proteinExistence type="predicted"/>
<sequence>MKKAYLIISLAALSLSASAQKFDLQGHMGARGIMPENTVGGMIRALDLGVTTLNMDVVITKDRQPVLSHEPYFNHEFSLTPQGKEITLKDQKNYNIFKMDYEQVKKFDVGSKVHARFPGQQKYKAYKPLLAEVIDSAEAHAKATKRAKPFYNIETSLIRKGDVEFQPEASEFVELIMAVVNEKKIAKRVMIQSIDIRTLQYLHAHYPKIKTSLVVDEKVDLEQNIEALGFKPTVYSPYHVLVGKGLVERCHNLGIKIIPWTVNSVKDLNYLMGLGVDGVVSDFPNIFQMVKPAKKR</sequence>
<keyword evidence="1" id="KW-0732">Signal</keyword>
<evidence type="ECO:0000256" key="1">
    <source>
        <dbReference type="SAM" id="SignalP"/>
    </source>
</evidence>
<comment type="caution">
    <text evidence="3">The sequence shown here is derived from an EMBL/GenBank/DDBJ whole genome shotgun (WGS) entry which is preliminary data.</text>
</comment>